<dbReference type="Proteomes" id="UP001356427">
    <property type="component" value="Unassembled WGS sequence"/>
</dbReference>
<evidence type="ECO:0000259" key="10">
    <source>
        <dbReference type="Pfam" id="PF08357"/>
    </source>
</evidence>
<evidence type="ECO:0000256" key="6">
    <source>
        <dbReference type="ARBA" id="ARBA00023170"/>
    </source>
</evidence>
<dbReference type="GO" id="GO:0016020">
    <property type="term" value="C:membrane"/>
    <property type="evidence" value="ECO:0007669"/>
    <property type="project" value="UniProtKB-SubCell"/>
</dbReference>
<evidence type="ECO:0000313" key="12">
    <source>
        <dbReference type="Proteomes" id="UP001356427"/>
    </source>
</evidence>
<reference evidence="11 12" key="1">
    <citation type="submission" date="2021-04" db="EMBL/GenBank/DDBJ databases">
        <authorList>
            <person name="De Guttry C."/>
            <person name="Zahm M."/>
            <person name="Klopp C."/>
            <person name="Cabau C."/>
            <person name="Louis A."/>
            <person name="Berthelot C."/>
            <person name="Parey E."/>
            <person name="Roest Crollius H."/>
            <person name="Montfort J."/>
            <person name="Robinson-Rechavi M."/>
            <person name="Bucao C."/>
            <person name="Bouchez O."/>
            <person name="Gislard M."/>
            <person name="Lluch J."/>
            <person name="Milhes M."/>
            <person name="Lampietro C."/>
            <person name="Lopez Roques C."/>
            <person name="Donnadieu C."/>
            <person name="Braasch I."/>
            <person name="Desvignes T."/>
            <person name="Postlethwait J."/>
            <person name="Bobe J."/>
            <person name="Wedekind C."/>
            <person name="Guiguen Y."/>
        </authorList>
    </citation>
    <scope>NUCLEOTIDE SEQUENCE [LARGE SCALE GENOMIC DNA]</scope>
    <source>
        <strain evidence="11">Cs_M1</strain>
        <tissue evidence="11">Blood</tissue>
    </source>
</reference>
<feature type="transmembrane region" description="Helical" evidence="8">
    <location>
        <begin position="381"/>
        <end position="404"/>
    </location>
</feature>
<comment type="caution">
    <text evidence="11">The sequence shown here is derived from an EMBL/GenBank/DDBJ whole genome shotgun (WGS) entry which is preliminary data.</text>
</comment>
<evidence type="ECO:0000256" key="3">
    <source>
        <dbReference type="ARBA" id="ARBA00022729"/>
    </source>
</evidence>
<keyword evidence="5 8" id="KW-0472">Membrane</keyword>
<evidence type="ECO:0000256" key="9">
    <source>
        <dbReference type="SAM" id="SignalP"/>
    </source>
</evidence>
<dbReference type="InterPro" id="IPR013568">
    <property type="entry name" value="SEFIR_dom"/>
</dbReference>
<keyword evidence="2 8" id="KW-0812">Transmembrane</keyword>
<gene>
    <name evidence="11" type="ORF">J4Q44_G00107700</name>
</gene>
<dbReference type="AlphaFoldDB" id="A0AAN8M053"/>
<proteinExistence type="predicted"/>
<dbReference type="PANTHER" id="PTHR15583:SF12">
    <property type="entry name" value="INTERLEUKIN-17 RECEPTOR C"/>
    <property type="match status" value="1"/>
</dbReference>
<dbReference type="Pfam" id="PF08357">
    <property type="entry name" value="SEFIR"/>
    <property type="match status" value="1"/>
</dbReference>
<keyword evidence="3 9" id="KW-0732">Signal</keyword>
<feature type="domain" description="SEFIR" evidence="10">
    <location>
        <begin position="438"/>
        <end position="615"/>
    </location>
</feature>
<accession>A0AAN8M053</accession>
<evidence type="ECO:0000256" key="8">
    <source>
        <dbReference type="SAM" id="Phobius"/>
    </source>
</evidence>
<keyword evidence="6" id="KW-0675">Receptor</keyword>
<evidence type="ECO:0000256" key="5">
    <source>
        <dbReference type="ARBA" id="ARBA00023136"/>
    </source>
</evidence>
<keyword evidence="4 8" id="KW-1133">Transmembrane helix</keyword>
<dbReference type="InterPro" id="IPR039465">
    <property type="entry name" value="IL-17_rcpt-like"/>
</dbReference>
<feature type="chain" id="PRO_5043015065" description="SEFIR domain-containing protein" evidence="9">
    <location>
        <begin position="20"/>
        <end position="699"/>
    </location>
</feature>
<feature type="transmembrane region" description="Helical" evidence="8">
    <location>
        <begin position="667"/>
        <end position="685"/>
    </location>
</feature>
<dbReference type="PANTHER" id="PTHR15583">
    <property type="entry name" value="INTERLEUKIN-17 RECEPTOR"/>
    <property type="match status" value="1"/>
</dbReference>
<organism evidence="11 12">
    <name type="scientific">Coregonus suidteri</name>
    <dbReference type="NCBI Taxonomy" id="861788"/>
    <lineage>
        <taxon>Eukaryota</taxon>
        <taxon>Metazoa</taxon>
        <taxon>Chordata</taxon>
        <taxon>Craniata</taxon>
        <taxon>Vertebrata</taxon>
        <taxon>Euteleostomi</taxon>
        <taxon>Actinopterygii</taxon>
        <taxon>Neopterygii</taxon>
        <taxon>Teleostei</taxon>
        <taxon>Protacanthopterygii</taxon>
        <taxon>Salmoniformes</taxon>
        <taxon>Salmonidae</taxon>
        <taxon>Coregoninae</taxon>
        <taxon>Coregonus</taxon>
    </lineage>
</organism>
<name>A0AAN8M053_9TELE</name>
<evidence type="ECO:0000313" key="11">
    <source>
        <dbReference type="EMBL" id="KAK6319559.1"/>
    </source>
</evidence>
<dbReference type="GO" id="GO:0030368">
    <property type="term" value="F:interleukin-17 receptor activity"/>
    <property type="evidence" value="ECO:0007669"/>
    <property type="project" value="InterPro"/>
</dbReference>
<evidence type="ECO:0000256" key="7">
    <source>
        <dbReference type="ARBA" id="ARBA00023180"/>
    </source>
</evidence>
<comment type="subcellular location">
    <subcellularLocation>
        <location evidence="1">Membrane</location>
        <topology evidence="1">Single-pass type I membrane protein</topology>
    </subcellularLocation>
</comment>
<keyword evidence="7" id="KW-0325">Glycoprotein</keyword>
<protein>
    <recommendedName>
        <fullName evidence="10">SEFIR domain-containing protein</fullName>
    </recommendedName>
</protein>
<sequence>MKAMFFGWSLLSIQLLVLALELEMIDYESQHVTCSKGLSNCTVKAGPGILIQGCPVDEKGLAVQPVLCCRQGTACRPCLHIRLDIQPRNHQTASYVSVCYIVPELIMPLCKKLEFTVIPAALDEQASSKAWLSLLIESEAVSFSSQVTVYVCIFRSTVVLPSVDEVCSSASQGVVEECEVPSFSTLIDQERREVMLQVAKEEDSPHPLEMCLQHEDNGVCRAWKEKPVPLHSVTPCMCFQLWWDKGDERSRRSMSCPFRNNTEMFQRNVWENVSVSVVQRQMNSGGAMLSWNLTAPCRLEAEVWPCQRDAGVDKDRCTELGDIRQRLSNDIWRENDRGHWLMPGVFEDVKPGLDLCVMVKVKGKNSELGPFCPIDSSRWHWRWSLLILVSLMLAGLAVICLYFLHCKLKRWAWEWHQKEWDQLPIRGHVVLLSPPDVDGSVSELVCELGSSLRARGLSVSVDLWNRAEMCSLGPLPWLHSQLQPLNSQGGRALLVLTQAAWKKAEDWGRQWDQQGQQGRDIAQGVEEEKGDEEVEGEDKRLLQGLSSPYADVFSAALSCIKVDHQQGCAGKRFLLVHFESHSAKPLSSERGLPELFQGLPLFHLPSQSQGLLVELAIGSKGPGAGIGVGEKGLFEDIQDEEVEVLQQMFFGVLLCALATLAAKGDMVFTSIFMGGVAAIAGYWLSDRGDRVLDSFLKGR</sequence>
<keyword evidence="12" id="KW-1185">Reference proteome</keyword>
<feature type="signal peptide" evidence="9">
    <location>
        <begin position="1"/>
        <end position="19"/>
    </location>
</feature>
<evidence type="ECO:0000256" key="1">
    <source>
        <dbReference type="ARBA" id="ARBA00004479"/>
    </source>
</evidence>
<evidence type="ECO:0000256" key="4">
    <source>
        <dbReference type="ARBA" id="ARBA00022989"/>
    </source>
</evidence>
<dbReference type="Gene3D" id="3.40.50.11530">
    <property type="match status" value="1"/>
</dbReference>
<dbReference type="EMBL" id="JAGTTL010000008">
    <property type="protein sequence ID" value="KAK6319559.1"/>
    <property type="molecule type" value="Genomic_DNA"/>
</dbReference>
<evidence type="ECO:0000256" key="2">
    <source>
        <dbReference type="ARBA" id="ARBA00022692"/>
    </source>
</evidence>